<evidence type="ECO:0000256" key="2">
    <source>
        <dbReference type="ARBA" id="ARBA00018874"/>
    </source>
</evidence>
<dbReference type="Proteomes" id="UP001590951">
    <property type="component" value="Unassembled WGS sequence"/>
</dbReference>
<gene>
    <name evidence="4" type="ORF">ABVK25_007187</name>
</gene>
<dbReference type="PANTHER" id="PTHR13292">
    <property type="entry name" value="AUTOPHAGY-RELATED PROTEIN 101"/>
    <property type="match status" value="1"/>
</dbReference>
<evidence type="ECO:0000256" key="3">
    <source>
        <dbReference type="ARBA" id="ARBA00023006"/>
    </source>
</evidence>
<sequence>MEHRKPPQYILEVFADPTCVKDIVRGILHTIFFHRYLSPIRPSYLEVLDFTLPLVADPDLETLIDTRVGQLIRQLSSTSSPKSSVRGSLVVEFFEKKRRKDGVLGWFGAKGEEGVCWESWCLEVTLATPKTEIERMKVTDAIGSTLQKTAMKIITIVNRDKDHIPPLTTKEGNPFPFHIELNPRVEGWGRSIGIF</sequence>
<comment type="similarity">
    <text evidence="1">Belongs to the ATG101 family.</text>
</comment>
<dbReference type="PANTHER" id="PTHR13292:SF0">
    <property type="entry name" value="AUTOPHAGY-RELATED PROTEIN 101"/>
    <property type="match status" value="1"/>
</dbReference>
<comment type="caution">
    <text evidence="4">The sequence shown here is derived from an EMBL/GenBank/DDBJ whole genome shotgun (WGS) entry which is preliminary data.</text>
</comment>
<proteinExistence type="inferred from homology"/>
<keyword evidence="3" id="KW-0072">Autophagy</keyword>
<dbReference type="EMBL" id="JBHFEH010000026">
    <property type="protein sequence ID" value="KAL2052627.1"/>
    <property type="molecule type" value="Genomic_DNA"/>
</dbReference>
<evidence type="ECO:0000256" key="1">
    <source>
        <dbReference type="ARBA" id="ARBA00007130"/>
    </source>
</evidence>
<name>A0ABR4B423_9LECA</name>
<protein>
    <recommendedName>
        <fullName evidence="2">Autophagy-related protein 101</fullName>
    </recommendedName>
</protein>
<dbReference type="InterPro" id="IPR012445">
    <property type="entry name" value="ATG101"/>
</dbReference>
<dbReference type="Pfam" id="PF07855">
    <property type="entry name" value="ATG101"/>
    <property type="match status" value="1"/>
</dbReference>
<reference evidence="4 5" key="1">
    <citation type="submission" date="2024-09" db="EMBL/GenBank/DDBJ databases">
        <title>Rethinking Asexuality: The Enigmatic Case of Functional Sexual Genes in Lepraria (Stereocaulaceae).</title>
        <authorList>
            <person name="Doellman M."/>
            <person name="Sun Y."/>
            <person name="Barcenas-Pena A."/>
            <person name="Lumbsch H.T."/>
            <person name="Grewe F."/>
        </authorList>
    </citation>
    <scope>NUCLEOTIDE SEQUENCE [LARGE SCALE GENOMIC DNA]</scope>
    <source>
        <strain evidence="4 5">Grewe 0041</strain>
    </source>
</reference>
<keyword evidence="5" id="KW-1185">Reference proteome</keyword>
<evidence type="ECO:0000313" key="4">
    <source>
        <dbReference type="EMBL" id="KAL2052627.1"/>
    </source>
</evidence>
<evidence type="ECO:0000313" key="5">
    <source>
        <dbReference type="Proteomes" id="UP001590951"/>
    </source>
</evidence>
<accession>A0ABR4B423</accession>
<organism evidence="4 5">
    <name type="scientific">Lepraria finkii</name>
    <dbReference type="NCBI Taxonomy" id="1340010"/>
    <lineage>
        <taxon>Eukaryota</taxon>
        <taxon>Fungi</taxon>
        <taxon>Dikarya</taxon>
        <taxon>Ascomycota</taxon>
        <taxon>Pezizomycotina</taxon>
        <taxon>Lecanoromycetes</taxon>
        <taxon>OSLEUM clade</taxon>
        <taxon>Lecanoromycetidae</taxon>
        <taxon>Lecanorales</taxon>
        <taxon>Lecanorineae</taxon>
        <taxon>Stereocaulaceae</taxon>
        <taxon>Lepraria</taxon>
    </lineage>
</organism>